<dbReference type="EMBL" id="KZ820508">
    <property type="protein sequence ID" value="PWN47195.1"/>
    <property type="molecule type" value="Genomic_DNA"/>
</dbReference>
<proteinExistence type="predicted"/>
<accession>A0ACD0NN51</accession>
<reference evidence="1 2" key="1">
    <citation type="journal article" date="2018" name="Mol. Biol. Evol.">
        <title>Broad Genomic Sampling Reveals a Smut Pathogenic Ancestry of the Fungal Clade Ustilaginomycotina.</title>
        <authorList>
            <person name="Kijpornyongpan T."/>
            <person name="Mondo S.J."/>
            <person name="Barry K."/>
            <person name="Sandor L."/>
            <person name="Lee J."/>
            <person name="Lipzen A."/>
            <person name="Pangilinan J."/>
            <person name="LaButti K."/>
            <person name="Hainaut M."/>
            <person name="Henrissat B."/>
            <person name="Grigoriev I.V."/>
            <person name="Spatafora J.W."/>
            <person name="Aime M.C."/>
        </authorList>
    </citation>
    <scope>NUCLEOTIDE SEQUENCE [LARGE SCALE GENOMIC DNA]</scope>
    <source>
        <strain evidence="1 2">SA 807</strain>
    </source>
</reference>
<evidence type="ECO:0000313" key="2">
    <source>
        <dbReference type="Proteomes" id="UP000245626"/>
    </source>
</evidence>
<gene>
    <name evidence="1" type="ORF">IE53DRAFT_349604</name>
</gene>
<dbReference type="Proteomes" id="UP000245626">
    <property type="component" value="Unassembled WGS sequence"/>
</dbReference>
<protein>
    <submittedName>
        <fullName evidence="1">Uncharacterized protein</fullName>
    </submittedName>
</protein>
<keyword evidence="2" id="KW-1185">Reference proteome</keyword>
<feature type="non-terminal residue" evidence="1">
    <location>
        <position position="618"/>
    </location>
</feature>
<name>A0ACD0NN51_9BASI</name>
<organism evidence="1 2">
    <name type="scientific">Violaceomyces palustris</name>
    <dbReference type="NCBI Taxonomy" id="1673888"/>
    <lineage>
        <taxon>Eukaryota</taxon>
        <taxon>Fungi</taxon>
        <taxon>Dikarya</taxon>
        <taxon>Basidiomycota</taxon>
        <taxon>Ustilaginomycotina</taxon>
        <taxon>Ustilaginomycetes</taxon>
        <taxon>Violaceomycetales</taxon>
        <taxon>Violaceomycetaceae</taxon>
        <taxon>Violaceomyces</taxon>
    </lineage>
</organism>
<evidence type="ECO:0000313" key="1">
    <source>
        <dbReference type="EMBL" id="PWN47195.1"/>
    </source>
</evidence>
<sequence length="618" mass="67407">MVPPQAVVPEVARKARSTSKRLKVDHMCDKMKDPNKRRRTSLRLMNSAYFAQCQDEKVSPRQDLGQAMAFDKEDDGTDANHPSIVCEPPTPMDHKTKQFSASQSIPTRTFTDPLLDHPGHWTSIKVKAVPVSAPTSPWRALGTVTDQEAALEGHLSLSPGLLSTSVDSFVSTESYASSSISPNSTRYSSVNPLNQTLLPEMPLTSSIEGARSKKKKKSTGELPPSRRPGVSHARKTAPGHIKRPRNAYILFRSHTVSQGLIPQEVEKDHRNISRIISHMWKSLPEEERRSWEEEALREKEEHRLKYPDYKYKPVSRPGVKGTRNVKRVQGAEEVCEEIADIILKAHGREGVVKMGAAAKSPDKLNLKDEGKGKKAKSSKSSKKGAASSSAKAKPVPNETEDVVFEEARRKGAPSVLAQQANAGLTLLGAPGSCGWESAQTFWHRRASSAPPMPVGFSALEGEEEFIHPAEALNPDHCKLTSINHQASSIFVSAPFGKWPTSPGRSIDQRGSAGSSEKVPAEDGLHITTATNSSLKQTPQRKARPPPFLISSPKAPDFSIPMQAMLSPTTIPAELGHRLSRAPSFLRPHTADFPTPVSATFRPGLQLASVTADAMLISP</sequence>